<keyword evidence="3" id="KW-1185">Reference proteome</keyword>
<gene>
    <name evidence="2" type="ORF">Sjap_010447</name>
</gene>
<accession>A0AAP0JB80</accession>
<proteinExistence type="predicted"/>
<protein>
    <submittedName>
        <fullName evidence="2">Uncharacterized protein</fullName>
    </submittedName>
</protein>
<reference evidence="2 3" key="1">
    <citation type="submission" date="2024-01" db="EMBL/GenBank/DDBJ databases">
        <title>Genome assemblies of Stephania.</title>
        <authorList>
            <person name="Yang L."/>
        </authorList>
    </citation>
    <scope>NUCLEOTIDE SEQUENCE [LARGE SCALE GENOMIC DNA]</scope>
    <source>
        <strain evidence="2">QJT</strain>
        <tissue evidence="2">Leaf</tissue>
    </source>
</reference>
<dbReference type="EMBL" id="JBBNAE010000004">
    <property type="protein sequence ID" value="KAK9129960.1"/>
    <property type="molecule type" value="Genomic_DNA"/>
</dbReference>
<evidence type="ECO:0000256" key="1">
    <source>
        <dbReference type="SAM" id="MobiDB-lite"/>
    </source>
</evidence>
<dbReference type="AlphaFoldDB" id="A0AAP0JB80"/>
<name>A0AAP0JB80_9MAGN</name>
<dbReference type="Proteomes" id="UP001417504">
    <property type="component" value="Unassembled WGS sequence"/>
</dbReference>
<sequence>MEAVGAKKKPPSPRMGALLSDDVPGQIGKGQQLYRVIKAVHGERAISAITYIPDEEQRKSTVRRRVATR</sequence>
<comment type="caution">
    <text evidence="2">The sequence shown here is derived from an EMBL/GenBank/DDBJ whole genome shotgun (WGS) entry which is preliminary data.</text>
</comment>
<feature type="region of interest" description="Disordered" evidence="1">
    <location>
        <begin position="1"/>
        <end position="23"/>
    </location>
</feature>
<evidence type="ECO:0000313" key="2">
    <source>
        <dbReference type="EMBL" id="KAK9129960.1"/>
    </source>
</evidence>
<evidence type="ECO:0000313" key="3">
    <source>
        <dbReference type="Proteomes" id="UP001417504"/>
    </source>
</evidence>
<feature type="compositionally biased region" description="Basic residues" evidence="1">
    <location>
        <begin position="1"/>
        <end position="11"/>
    </location>
</feature>
<organism evidence="2 3">
    <name type="scientific">Stephania japonica</name>
    <dbReference type="NCBI Taxonomy" id="461633"/>
    <lineage>
        <taxon>Eukaryota</taxon>
        <taxon>Viridiplantae</taxon>
        <taxon>Streptophyta</taxon>
        <taxon>Embryophyta</taxon>
        <taxon>Tracheophyta</taxon>
        <taxon>Spermatophyta</taxon>
        <taxon>Magnoliopsida</taxon>
        <taxon>Ranunculales</taxon>
        <taxon>Menispermaceae</taxon>
        <taxon>Menispermoideae</taxon>
        <taxon>Cissampelideae</taxon>
        <taxon>Stephania</taxon>
    </lineage>
</organism>